<dbReference type="Pfam" id="PF02145">
    <property type="entry name" value="Rap_GAP"/>
    <property type="match status" value="1"/>
</dbReference>
<dbReference type="STRING" id="307972.A0A2G8LKN2"/>
<protein>
    <submittedName>
        <fullName evidence="3">Putative GTPase-activating Rap/Ran-GAP domain-like protein 3</fullName>
    </submittedName>
</protein>
<dbReference type="EMBL" id="MRZV01000046">
    <property type="protein sequence ID" value="PIK60817.1"/>
    <property type="molecule type" value="Genomic_DNA"/>
</dbReference>
<dbReference type="GO" id="GO:0051056">
    <property type="term" value="P:regulation of small GTPase mediated signal transduction"/>
    <property type="evidence" value="ECO:0007669"/>
    <property type="project" value="InterPro"/>
</dbReference>
<dbReference type="InterPro" id="IPR050989">
    <property type="entry name" value="Rap1_Ran_GAP"/>
</dbReference>
<dbReference type="GO" id="GO:0005096">
    <property type="term" value="F:GTPase activator activity"/>
    <property type="evidence" value="ECO:0007669"/>
    <property type="project" value="UniProtKB-KW"/>
</dbReference>
<keyword evidence="4" id="KW-1185">Reference proteome</keyword>
<dbReference type="PROSITE" id="PS50085">
    <property type="entry name" value="RAPGAP"/>
    <property type="match status" value="1"/>
</dbReference>
<feature type="domain" description="Rap-GAP" evidence="2">
    <location>
        <begin position="1"/>
        <end position="96"/>
    </location>
</feature>
<evidence type="ECO:0000256" key="1">
    <source>
        <dbReference type="ARBA" id="ARBA00022468"/>
    </source>
</evidence>
<proteinExistence type="predicted"/>
<dbReference type="Gene3D" id="3.40.50.11210">
    <property type="entry name" value="Rap/Ran-GAP"/>
    <property type="match status" value="1"/>
</dbReference>
<name>A0A2G8LKN2_STIJA</name>
<evidence type="ECO:0000313" key="4">
    <source>
        <dbReference type="Proteomes" id="UP000230750"/>
    </source>
</evidence>
<feature type="non-terminal residue" evidence="3">
    <location>
        <position position="1"/>
    </location>
</feature>
<sequence length="96" mass="10935">RTVARLLEFHFHSGEHVPLQHWDKFNGGLDVKNNTTGTKSVYTTYEGHEIMFHVSTMLPFSKENKQQVFISILAGSSSDLCYPLKKILLGSKRQVL</sequence>
<dbReference type="Proteomes" id="UP000230750">
    <property type="component" value="Unassembled WGS sequence"/>
</dbReference>
<dbReference type="InterPro" id="IPR000331">
    <property type="entry name" value="Rap/Ran_GAP_dom"/>
</dbReference>
<dbReference type="AlphaFoldDB" id="A0A2G8LKN2"/>
<gene>
    <name evidence="3" type="ORF">BSL78_02217</name>
</gene>
<dbReference type="PANTHER" id="PTHR15711">
    <property type="entry name" value="RAP GTPASE-ACTIVATING PROTEIN"/>
    <property type="match status" value="1"/>
</dbReference>
<evidence type="ECO:0000313" key="3">
    <source>
        <dbReference type="EMBL" id="PIK60817.1"/>
    </source>
</evidence>
<accession>A0A2G8LKN2</accession>
<keyword evidence="1" id="KW-0343">GTPase activation</keyword>
<reference evidence="3 4" key="1">
    <citation type="journal article" date="2017" name="PLoS Biol.">
        <title>The sea cucumber genome provides insights into morphological evolution and visceral regeneration.</title>
        <authorList>
            <person name="Zhang X."/>
            <person name="Sun L."/>
            <person name="Yuan J."/>
            <person name="Sun Y."/>
            <person name="Gao Y."/>
            <person name="Zhang L."/>
            <person name="Li S."/>
            <person name="Dai H."/>
            <person name="Hamel J.F."/>
            <person name="Liu C."/>
            <person name="Yu Y."/>
            <person name="Liu S."/>
            <person name="Lin W."/>
            <person name="Guo K."/>
            <person name="Jin S."/>
            <person name="Xu P."/>
            <person name="Storey K.B."/>
            <person name="Huan P."/>
            <person name="Zhang T."/>
            <person name="Zhou Y."/>
            <person name="Zhang J."/>
            <person name="Lin C."/>
            <person name="Li X."/>
            <person name="Xing L."/>
            <person name="Huo D."/>
            <person name="Sun M."/>
            <person name="Wang L."/>
            <person name="Mercier A."/>
            <person name="Li F."/>
            <person name="Yang H."/>
            <person name="Xiang J."/>
        </authorList>
    </citation>
    <scope>NUCLEOTIDE SEQUENCE [LARGE SCALE GENOMIC DNA]</scope>
    <source>
        <strain evidence="3">Shaxun</strain>
        <tissue evidence="3">Muscle</tissue>
    </source>
</reference>
<dbReference type="InterPro" id="IPR035974">
    <property type="entry name" value="Rap/Ran-GAP_sf"/>
</dbReference>
<dbReference type="OrthoDB" id="2499658at2759"/>
<comment type="caution">
    <text evidence="3">The sequence shown here is derived from an EMBL/GenBank/DDBJ whole genome shotgun (WGS) entry which is preliminary data.</text>
</comment>
<dbReference type="SUPFAM" id="SSF111347">
    <property type="entry name" value="Rap/Ran-GAP"/>
    <property type="match status" value="1"/>
</dbReference>
<evidence type="ECO:0000259" key="2">
    <source>
        <dbReference type="PROSITE" id="PS50085"/>
    </source>
</evidence>
<organism evidence="3 4">
    <name type="scientific">Stichopus japonicus</name>
    <name type="common">Sea cucumber</name>
    <dbReference type="NCBI Taxonomy" id="307972"/>
    <lineage>
        <taxon>Eukaryota</taxon>
        <taxon>Metazoa</taxon>
        <taxon>Echinodermata</taxon>
        <taxon>Eleutherozoa</taxon>
        <taxon>Echinozoa</taxon>
        <taxon>Holothuroidea</taxon>
        <taxon>Aspidochirotacea</taxon>
        <taxon>Aspidochirotida</taxon>
        <taxon>Stichopodidae</taxon>
        <taxon>Apostichopus</taxon>
    </lineage>
</organism>
<dbReference type="PANTHER" id="PTHR15711:SF62">
    <property type="entry name" value="GTPASE-ACTIVATING RAP_RAN-GAP DOMAIN-LIKE PROTEIN 3"/>
    <property type="match status" value="1"/>
</dbReference>